<dbReference type="SMART" id="SM00409">
    <property type="entry name" value="IG"/>
    <property type="match status" value="1"/>
</dbReference>
<evidence type="ECO:0000256" key="10">
    <source>
        <dbReference type="SAM" id="SignalP"/>
    </source>
</evidence>
<feature type="region of interest" description="Disordered" evidence="8">
    <location>
        <begin position="269"/>
        <end position="295"/>
    </location>
</feature>
<dbReference type="InterPro" id="IPR013106">
    <property type="entry name" value="Ig_V-set"/>
</dbReference>
<dbReference type="PANTHER" id="PTHR19433">
    <property type="entry name" value="T-CELL RECEPTOR ALPHA CHAIN V REGION-RELATED"/>
    <property type="match status" value="1"/>
</dbReference>
<keyword evidence="4" id="KW-0391">Immunity</keyword>
<accession>H3AUE9</accession>
<evidence type="ECO:0000256" key="9">
    <source>
        <dbReference type="SAM" id="Phobius"/>
    </source>
</evidence>
<reference evidence="13" key="1">
    <citation type="submission" date="2011-08" db="EMBL/GenBank/DDBJ databases">
        <title>The draft genome of Latimeria chalumnae.</title>
        <authorList>
            <person name="Di Palma F."/>
            <person name="Alfoldi J."/>
            <person name="Johnson J."/>
            <person name="Berlin A."/>
            <person name="Gnerre S."/>
            <person name="Jaffe D."/>
            <person name="MacCallum I."/>
            <person name="Young S."/>
            <person name="Walker B.J."/>
            <person name="Lander E."/>
            <person name="Lindblad-Toh K."/>
        </authorList>
    </citation>
    <scope>NUCLEOTIDE SEQUENCE [LARGE SCALE GENOMIC DNA]</scope>
    <source>
        <strain evidence="13">Wild caught</strain>
    </source>
</reference>
<evidence type="ECO:0000256" key="1">
    <source>
        <dbReference type="ARBA" id="ARBA00004236"/>
    </source>
</evidence>
<dbReference type="EMBL" id="AFYH01161011">
    <property type="status" value="NOT_ANNOTATED_CDS"/>
    <property type="molecule type" value="Genomic_DNA"/>
</dbReference>
<evidence type="ECO:0000259" key="11">
    <source>
        <dbReference type="PROSITE" id="PS50835"/>
    </source>
</evidence>
<keyword evidence="2" id="KW-1003">Cell membrane</keyword>
<dbReference type="AlphaFoldDB" id="H3AUE9"/>
<keyword evidence="3 10" id="KW-0732">Signal</keyword>
<dbReference type="InParanoid" id="H3AUE9"/>
<evidence type="ECO:0000256" key="3">
    <source>
        <dbReference type="ARBA" id="ARBA00022729"/>
    </source>
</evidence>
<dbReference type="InterPro" id="IPR003597">
    <property type="entry name" value="Ig_C1-set"/>
</dbReference>
<dbReference type="HOGENOM" id="CLU_847199_0_0_1"/>
<feature type="chain" id="PRO_5003580227" description="Ig-like domain-containing protein" evidence="10">
    <location>
        <begin position="17"/>
        <end position="328"/>
    </location>
</feature>
<dbReference type="EMBL" id="AFYH01161012">
    <property type="status" value="NOT_ANNOTATED_CDS"/>
    <property type="molecule type" value="Genomic_DNA"/>
</dbReference>
<feature type="signal peptide" evidence="10">
    <location>
        <begin position="1"/>
        <end position="16"/>
    </location>
</feature>
<name>H3AUE9_LATCH</name>
<sequence>MWKRFFLLAFCLLVDSEEIWQSPRLLIAAPGDTVILHCRASGYCLSTAWYKWTLGGKPKYIDPSKSSVKGKYSTFSDDDPANCSLQIHHVDSSDAGVYFCCRCYTARCYFGNGTQLLLTDGSPLQPPSMLILPPSAEEIDSLETATVVCLVHEFPFPSIPIAWNVSGELVDGWTESDPAEEKGLFTVRSQLTLPAETWKKGVTCSCVIQINKTVFTSDTVTAEVEVEGPSTRCSGYLYMSVYPGVMCLILISLLVTYCLKQCNTDSEAADKKRVRSREPEVLYSTPNLPSGSRNGMMKDHVSQQNRQNRRKKGYVEEVNYALLPFQKI</sequence>
<dbReference type="Pfam" id="PF07654">
    <property type="entry name" value="C1-set"/>
    <property type="match status" value="1"/>
</dbReference>
<dbReference type="CDD" id="cd00099">
    <property type="entry name" value="IgV"/>
    <property type="match status" value="1"/>
</dbReference>
<dbReference type="GO" id="GO:0009617">
    <property type="term" value="P:response to bacterium"/>
    <property type="evidence" value="ECO:0007669"/>
    <property type="project" value="TreeGrafter"/>
</dbReference>
<dbReference type="InterPro" id="IPR013783">
    <property type="entry name" value="Ig-like_fold"/>
</dbReference>
<dbReference type="Bgee" id="ENSLACG00000011683">
    <property type="expression patterns" value="Expressed in post-anal tail muscle and 4 other cell types or tissues"/>
</dbReference>
<evidence type="ECO:0000256" key="2">
    <source>
        <dbReference type="ARBA" id="ARBA00022475"/>
    </source>
</evidence>
<dbReference type="GO" id="GO:0005886">
    <property type="term" value="C:plasma membrane"/>
    <property type="evidence" value="ECO:0007669"/>
    <property type="project" value="UniProtKB-SubCell"/>
</dbReference>
<comment type="subcellular location">
    <subcellularLocation>
        <location evidence="1">Cell membrane</location>
    </subcellularLocation>
</comment>
<dbReference type="OrthoDB" id="6103117at2759"/>
<dbReference type="Gene3D" id="2.60.40.10">
    <property type="entry name" value="Immunoglobulins"/>
    <property type="match status" value="2"/>
</dbReference>
<dbReference type="Proteomes" id="UP000008672">
    <property type="component" value="Unassembled WGS sequence"/>
</dbReference>
<dbReference type="GeneID" id="102358435"/>
<keyword evidence="7" id="KW-0325">Glycoprotein</keyword>
<dbReference type="STRING" id="7897.ENSLACP00000013270"/>
<dbReference type="KEGG" id="lcm:102358435"/>
<dbReference type="InterPro" id="IPR052051">
    <property type="entry name" value="TCR_complex_component"/>
</dbReference>
<evidence type="ECO:0000256" key="6">
    <source>
        <dbReference type="ARBA" id="ARBA00023157"/>
    </source>
</evidence>
<dbReference type="EMBL" id="AFYH01161010">
    <property type="status" value="NOT_ANNOTATED_CDS"/>
    <property type="molecule type" value="Genomic_DNA"/>
</dbReference>
<evidence type="ECO:0000256" key="5">
    <source>
        <dbReference type="ARBA" id="ARBA00023136"/>
    </source>
</evidence>
<organism evidence="12 13">
    <name type="scientific">Latimeria chalumnae</name>
    <name type="common">Coelacanth</name>
    <dbReference type="NCBI Taxonomy" id="7897"/>
    <lineage>
        <taxon>Eukaryota</taxon>
        <taxon>Metazoa</taxon>
        <taxon>Chordata</taxon>
        <taxon>Craniata</taxon>
        <taxon>Vertebrata</taxon>
        <taxon>Euteleostomi</taxon>
        <taxon>Coelacanthiformes</taxon>
        <taxon>Coelacanthidae</taxon>
        <taxon>Latimeria</taxon>
    </lineage>
</organism>
<proteinExistence type="predicted"/>
<evidence type="ECO:0000256" key="8">
    <source>
        <dbReference type="SAM" id="MobiDB-lite"/>
    </source>
</evidence>
<feature type="transmembrane region" description="Helical" evidence="9">
    <location>
        <begin position="236"/>
        <end position="259"/>
    </location>
</feature>
<keyword evidence="13" id="KW-1185">Reference proteome</keyword>
<keyword evidence="9" id="KW-1133">Transmembrane helix</keyword>
<dbReference type="PROSITE" id="PS50835">
    <property type="entry name" value="IG_LIKE"/>
    <property type="match status" value="2"/>
</dbReference>
<dbReference type="SMART" id="SM00407">
    <property type="entry name" value="IGc1"/>
    <property type="match status" value="1"/>
</dbReference>
<feature type="compositionally biased region" description="Polar residues" evidence="8">
    <location>
        <begin position="284"/>
        <end position="293"/>
    </location>
</feature>
<reference evidence="12" key="3">
    <citation type="submission" date="2025-09" db="UniProtKB">
        <authorList>
            <consortium name="Ensembl"/>
        </authorList>
    </citation>
    <scope>IDENTIFICATION</scope>
</reference>
<dbReference type="InterPro" id="IPR007110">
    <property type="entry name" value="Ig-like_dom"/>
</dbReference>
<protein>
    <recommendedName>
        <fullName evidence="11">Ig-like domain-containing protein</fullName>
    </recommendedName>
</protein>
<reference evidence="12" key="2">
    <citation type="submission" date="2025-08" db="UniProtKB">
        <authorList>
            <consortium name="Ensembl"/>
        </authorList>
    </citation>
    <scope>IDENTIFICATION</scope>
</reference>
<dbReference type="GO" id="GO:0002376">
    <property type="term" value="P:immune system process"/>
    <property type="evidence" value="ECO:0007669"/>
    <property type="project" value="UniProtKB-KW"/>
</dbReference>
<keyword evidence="9" id="KW-0812">Transmembrane</keyword>
<dbReference type="InterPro" id="IPR003599">
    <property type="entry name" value="Ig_sub"/>
</dbReference>
<dbReference type="SUPFAM" id="SSF48726">
    <property type="entry name" value="Immunoglobulin"/>
    <property type="match status" value="2"/>
</dbReference>
<dbReference type="Ensembl" id="ENSLACT00000013366.1">
    <property type="protein sequence ID" value="ENSLACP00000013270.1"/>
    <property type="gene ID" value="ENSLACG00000011683.1"/>
</dbReference>
<dbReference type="SMR" id="H3AUE9"/>
<evidence type="ECO:0000313" key="13">
    <source>
        <dbReference type="Proteomes" id="UP000008672"/>
    </source>
</evidence>
<dbReference type="RefSeq" id="XP_006005410.1">
    <property type="nucleotide sequence ID" value="XM_006005348.3"/>
</dbReference>
<dbReference type="Pfam" id="PF07686">
    <property type="entry name" value="V-set"/>
    <property type="match status" value="1"/>
</dbReference>
<feature type="compositionally biased region" description="Basic and acidic residues" evidence="8">
    <location>
        <begin position="269"/>
        <end position="280"/>
    </location>
</feature>
<dbReference type="InterPro" id="IPR036179">
    <property type="entry name" value="Ig-like_dom_sf"/>
</dbReference>
<dbReference type="eggNOG" id="ENOG502SUYU">
    <property type="taxonomic scope" value="Eukaryota"/>
</dbReference>
<feature type="domain" description="Ig-like" evidence="11">
    <location>
        <begin position="17"/>
        <end position="100"/>
    </location>
</feature>
<dbReference type="GeneTree" id="ENSGT00950000184721"/>
<evidence type="ECO:0000256" key="4">
    <source>
        <dbReference type="ARBA" id="ARBA00022859"/>
    </source>
</evidence>
<gene>
    <name evidence="12" type="primary">LOC102358435</name>
</gene>
<evidence type="ECO:0000256" key="7">
    <source>
        <dbReference type="ARBA" id="ARBA00023180"/>
    </source>
</evidence>
<keyword evidence="6" id="KW-1015">Disulfide bond</keyword>
<dbReference type="OMA" id="NWIVESP"/>
<evidence type="ECO:0000313" key="12">
    <source>
        <dbReference type="Ensembl" id="ENSLACP00000013270.1"/>
    </source>
</evidence>
<feature type="domain" description="Ig-like" evidence="11">
    <location>
        <begin position="127"/>
        <end position="221"/>
    </location>
</feature>
<keyword evidence="5 9" id="KW-0472">Membrane</keyword>